<evidence type="ECO:0000256" key="10">
    <source>
        <dbReference type="RuleBase" id="RU000304"/>
    </source>
</evidence>
<evidence type="ECO:0000256" key="1">
    <source>
        <dbReference type="ARBA" id="ARBA00006485"/>
    </source>
</evidence>
<keyword evidence="6" id="KW-0418">Kinase</keyword>
<dbReference type="PROSITE" id="PS00108">
    <property type="entry name" value="PROTEIN_KINASE_ST"/>
    <property type="match status" value="1"/>
</dbReference>
<evidence type="ECO:0000256" key="4">
    <source>
        <dbReference type="ARBA" id="ARBA00022679"/>
    </source>
</evidence>
<keyword evidence="5 9" id="KW-0547">Nucleotide-binding</keyword>
<dbReference type="InterPro" id="IPR008271">
    <property type="entry name" value="Ser/Thr_kinase_AS"/>
</dbReference>
<reference evidence="13" key="1">
    <citation type="submission" date="2025-08" db="UniProtKB">
        <authorList>
            <consortium name="RefSeq"/>
        </authorList>
    </citation>
    <scope>IDENTIFICATION</scope>
</reference>
<evidence type="ECO:0000256" key="2">
    <source>
        <dbReference type="ARBA" id="ARBA00012409"/>
    </source>
</evidence>
<dbReference type="PANTHER" id="PTHR24056:SF107">
    <property type="entry name" value="CYCLIN-DEPENDENT KINASE 11A-RELATED"/>
    <property type="match status" value="1"/>
</dbReference>
<dbReference type="Gene3D" id="3.30.200.20">
    <property type="entry name" value="Phosphorylase Kinase, domain 1"/>
    <property type="match status" value="1"/>
</dbReference>
<keyword evidence="4" id="KW-0808">Transferase</keyword>
<dbReference type="InterPro" id="IPR011009">
    <property type="entry name" value="Kinase-like_dom_sf"/>
</dbReference>
<gene>
    <name evidence="13" type="primary">LOC120260118</name>
</gene>
<keyword evidence="7 9" id="KW-0067">ATP-binding</keyword>
<evidence type="ECO:0000256" key="6">
    <source>
        <dbReference type="ARBA" id="ARBA00022777"/>
    </source>
</evidence>
<dbReference type="PROSITE" id="PS50011">
    <property type="entry name" value="PROTEIN_KINASE_DOM"/>
    <property type="match status" value="1"/>
</dbReference>
<evidence type="ECO:0000313" key="12">
    <source>
        <dbReference type="Proteomes" id="UP001515500"/>
    </source>
</evidence>
<keyword evidence="3 10" id="KW-0723">Serine/threonine-protein kinase</keyword>
<dbReference type="InterPro" id="IPR050108">
    <property type="entry name" value="CDK"/>
</dbReference>
<dbReference type="RefSeq" id="XP_039123492.1">
    <property type="nucleotide sequence ID" value="XM_039267558.1"/>
</dbReference>
<dbReference type="EC" id="2.7.11.23" evidence="2"/>
<dbReference type="GO" id="GO:0005634">
    <property type="term" value="C:nucleus"/>
    <property type="evidence" value="ECO:0007669"/>
    <property type="project" value="TreeGrafter"/>
</dbReference>
<dbReference type="PROSITE" id="PS00107">
    <property type="entry name" value="PROTEIN_KINASE_ATP"/>
    <property type="match status" value="1"/>
</dbReference>
<name>A0AB40B940_DIOCR</name>
<dbReference type="InterPro" id="IPR017441">
    <property type="entry name" value="Protein_kinase_ATP_BS"/>
</dbReference>
<feature type="domain" description="Protein kinase" evidence="11">
    <location>
        <begin position="41"/>
        <end position="341"/>
    </location>
</feature>
<proteinExistence type="inferred from homology"/>
<comment type="catalytic activity">
    <reaction evidence="8">
        <text>[DNA-directed RNA polymerase] + ATP = phospho-[DNA-directed RNA polymerase] + ADP + H(+)</text>
        <dbReference type="Rhea" id="RHEA:10216"/>
        <dbReference type="Rhea" id="RHEA-COMP:11321"/>
        <dbReference type="Rhea" id="RHEA-COMP:11322"/>
        <dbReference type="ChEBI" id="CHEBI:15378"/>
        <dbReference type="ChEBI" id="CHEBI:30616"/>
        <dbReference type="ChEBI" id="CHEBI:43176"/>
        <dbReference type="ChEBI" id="CHEBI:68546"/>
        <dbReference type="ChEBI" id="CHEBI:456216"/>
        <dbReference type="EC" id="2.7.11.23"/>
    </reaction>
</comment>
<dbReference type="Proteomes" id="UP001515500">
    <property type="component" value="Chromosome 5"/>
</dbReference>
<evidence type="ECO:0000256" key="8">
    <source>
        <dbReference type="ARBA" id="ARBA00049280"/>
    </source>
</evidence>
<evidence type="ECO:0000256" key="7">
    <source>
        <dbReference type="ARBA" id="ARBA00022840"/>
    </source>
</evidence>
<dbReference type="InterPro" id="IPR000719">
    <property type="entry name" value="Prot_kinase_dom"/>
</dbReference>
<sequence length="348" mass="39536">MALSLALGDMAHTKYISMETMDLESGRLEADYRRKSTIANYQIVKMLGKGAYGCVFEAIDLRTGHRVAVKQATFVRYAEDHIEDIPYTSLREIDILSSCRHPNIIRFREFIIDDALHSVFIVMDRAVTDLRTHLILASGNLKEAMVKKLMLQLLLGVSYLHSHGILHRDLKPGNLLLTGVGDMRQLKICDFGLGKRFHYLYEEEGTAYDLLSQTVVTQWYRSPELLLGDEKYTAAIDVWSVGCIMAEMVTGKPLFPGKSKIDQLDMIFMVMGTIGLKSWPGLDKLDMARYFLGGPARYNTLRLRVPPTKLSRPGYDLLKRLLEVDPRKRISAEDALDHGWFSDLFISI</sequence>
<dbReference type="Pfam" id="PF00069">
    <property type="entry name" value="Pkinase"/>
    <property type="match status" value="1"/>
</dbReference>
<protein>
    <recommendedName>
        <fullName evidence="2">[RNA-polymerase]-subunit kinase</fullName>
        <ecNumber evidence="2">2.7.11.23</ecNumber>
    </recommendedName>
</protein>
<dbReference type="FunFam" id="1.10.510.10:FF:000624">
    <property type="entry name" value="Mitogen-activated protein kinase"/>
    <property type="match status" value="1"/>
</dbReference>
<evidence type="ECO:0000256" key="5">
    <source>
        <dbReference type="ARBA" id="ARBA00022741"/>
    </source>
</evidence>
<dbReference type="PANTHER" id="PTHR24056">
    <property type="entry name" value="CELL DIVISION PROTEIN KINASE"/>
    <property type="match status" value="1"/>
</dbReference>
<dbReference type="GeneID" id="120260118"/>
<organism evidence="12 13">
    <name type="scientific">Dioscorea cayennensis subsp. rotundata</name>
    <name type="common">White Guinea yam</name>
    <name type="synonym">Dioscorea rotundata</name>
    <dbReference type="NCBI Taxonomy" id="55577"/>
    <lineage>
        <taxon>Eukaryota</taxon>
        <taxon>Viridiplantae</taxon>
        <taxon>Streptophyta</taxon>
        <taxon>Embryophyta</taxon>
        <taxon>Tracheophyta</taxon>
        <taxon>Spermatophyta</taxon>
        <taxon>Magnoliopsida</taxon>
        <taxon>Liliopsida</taxon>
        <taxon>Dioscoreales</taxon>
        <taxon>Dioscoreaceae</taxon>
        <taxon>Dioscorea</taxon>
    </lineage>
</organism>
<dbReference type="GO" id="GO:0007346">
    <property type="term" value="P:regulation of mitotic cell cycle"/>
    <property type="evidence" value="ECO:0007669"/>
    <property type="project" value="TreeGrafter"/>
</dbReference>
<dbReference type="SMART" id="SM00220">
    <property type="entry name" value="S_TKc"/>
    <property type="match status" value="1"/>
</dbReference>
<evidence type="ECO:0000256" key="9">
    <source>
        <dbReference type="PROSITE-ProRule" id="PRU10141"/>
    </source>
</evidence>
<dbReference type="AlphaFoldDB" id="A0AB40B940"/>
<evidence type="ECO:0000256" key="3">
    <source>
        <dbReference type="ARBA" id="ARBA00022527"/>
    </source>
</evidence>
<accession>A0AB40B940</accession>
<feature type="binding site" evidence="9">
    <location>
        <position position="70"/>
    </location>
    <ligand>
        <name>ATP</name>
        <dbReference type="ChEBI" id="CHEBI:30616"/>
    </ligand>
</feature>
<evidence type="ECO:0000313" key="13">
    <source>
        <dbReference type="RefSeq" id="XP_039123492.1"/>
    </source>
</evidence>
<evidence type="ECO:0000259" key="11">
    <source>
        <dbReference type="PROSITE" id="PS50011"/>
    </source>
</evidence>
<comment type="similarity">
    <text evidence="1">Belongs to the protein kinase superfamily. CMGC Ser/Thr protein kinase family. CDC2/CDKX subfamily.</text>
</comment>
<dbReference type="GO" id="GO:0005524">
    <property type="term" value="F:ATP binding"/>
    <property type="evidence" value="ECO:0007669"/>
    <property type="project" value="UniProtKB-UniRule"/>
</dbReference>
<dbReference type="GO" id="GO:0008353">
    <property type="term" value="F:RNA polymerase II CTD heptapeptide repeat kinase activity"/>
    <property type="evidence" value="ECO:0007669"/>
    <property type="project" value="UniProtKB-EC"/>
</dbReference>
<dbReference type="SUPFAM" id="SSF56112">
    <property type="entry name" value="Protein kinase-like (PK-like)"/>
    <property type="match status" value="1"/>
</dbReference>
<keyword evidence="12" id="KW-1185">Reference proteome</keyword>
<dbReference type="Gene3D" id="1.10.510.10">
    <property type="entry name" value="Transferase(Phosphotransferase) domain 1"/>
    <property type="match status" value="1"/>
</dbReference>